<dbReference type="InterPro" id="IPR001911">
    <property type="entry name" value="Ribosomal_bS21"/>
</dbReference>
<dbReference type="EMBL" id="FO082049">
    <property type="protein sequence ID" value="CCE83640.1"/>
    <property type="molecule type" value="Genomic_DNA"/>
</dbReference>
<keyword evidence="3" id="KW-0687">Ribonucleoprotein</keyword>
<dbReference type="Proteomes" id="UP000005222">
    <property type="component" value="Chromosome L"/>
</dbReference>
<dbReference type="Proteomes" id="UP000005222">
    <property type="component" value="Chromosome K"/>
</dbReference>
<dbReference type="Pfam" id="PF01165">
    <property type="entry name" value="Ribosomal_S21"/>
    <property type="match status" value="1"/>
</dbReference>
<dbReference type="OrthoDB" id="2501249at2759"/>
<accession>G8Y7U1</accession>
<dbReference type="eggNOG" id="ENOG502SYGP">
    <property type="taxonomic scope" value="Eukaryota"/>
</dbReference>
<keyword evidence="2" id="KW-0689">Ribosomal protein</keyword>
<dbReference type="PANTHER" id="PTHR41237">
    <property type="entry name" value="37S RIBOSOMAL PROTEIN MRP21, MITOCHONDRIAL"/>
    <property type="match status" value="1"/>
</dbReference>
<proteinExistence type="inferred from homology"/>
<sequence length="190" mass="21637">MLRAIFGHSLAAKPCLRSAIRPTPVMKRFGMIESIRMKSSFEELSKATEGQDLSKESIENNRNANAINDVESLLASTLDMTDTLNNQGTNDYMLQNSLKHPRDVAKSIKLTGPMAGRTVDVHHGNLGRALANLNSLIRANKIRYLKKVQARHIPAGKYKKQKKREWWRRKFSQGFKELMAEVRDAKRRGY</sequence>
<evidence type="ECO:0000256" key="1">
    <source>
        <dbReference type="ARBA" id="ARBA00006640"/>
    </source>
</evidence>
<evidence type="ECO:0000256" key="2">
    <source>
        <dbReference type="ARBA" id="ARBA00022980"/>
    </source>
</evidence>
<organism evidence="5 6">
    <name type="scientific">Pichia sorbitophila (strain ATCC MYA-4447 / BCRC 22081 / CBS 7064 / NBRC 10061 / NRRL Y-12695)</name>
    <name type="common">Hybrid yeast</name>
    <dbReference type="NCBI Taxonomy" id="559304"/>
    <lineage>
        <taxon>Eukaryota</taxon>
        <taxon>Fungi</taxon>
        <taxon>Dikarya</taxon>
        <taxon>Ascomycota</taxon>
        <taxon>Saccharomycotina</taxon>
        <taxon>Pichiomycetes</taxon>
        <taxon>Debaryomycetaceae</taxon>
        <taxon>Millerozyma</taxon>
    </lineage>
</organism>
<dbReference type="InParanoid" id="G8Y7U1"/>
<evidence type="ECO:0000313" key="6">
    <source>
        <dbReference type="Proteomes" id="UP000005222"/>
    </source>
</evidence>
<reference evidence="6" key="2">
    <citation type="journal article" date="2012" name="G3 (Bethesda)">
        <title>Pichia sorbitophila, an interspecies yeast hybrid reveals early steps of genome resolution following polyploidization.</title>
        <authorList>
            <person name="Leh Louis V."/>
            <person name="Despons L."/>
            <person name="Friedrich A."/>
            <person name="Martin T."/>
            <person name="Durrens P."/>
            <person name="Casaregola S."/>
            <person name="Neuveglise C."/>
            <person name="Fairhead C."/>
            <person name="Marck C."/>
            <person name="Cruz J.A."/>
            <person name="Straub M.L."/>
            <person name="Kugler V."/>
            <person name="Sacerdot C."/>
            <person name="Uzunov Z."/>
            <person name="Thierry A."/>
            <person name="Weiss S."/>
            <person name="Bleykasten C."/>
            <person name="De Montigny J."/>
            <person name="Jacques N."/>
            <person name="Jung P."/>
            <person name="Lemaire M."/>
            <person name="Mallet S."/>
            <person name="Morel G."/>
            <person name="Richard G.F."/>
            <person name="Sarkar A."/>
            <person name="Savel G."/>
            <person name="Schacherer J."/>
            <person name="Seret M.L."/>
            <person name="Talla E."/>
            <person name="Samson G."/>
            <person name="Jubin C."/>
            <person name="Poulain J."/>
            <person name="Vacherie B."/>
            <person name="Barbe V."/>
            <person name="Pelletier E."/>
            <person name="Sherman D.J."/>
            <person name="Westhof E."/>
            <person name="Weissenbach J."/>
            <person name="Baret P.V."/>
            <person name="Wincker P."/>
            <person name="Gaillardin C."/>
            <person name="Dujon B."/>
            <person name="Souciet J.L."/>
        </authorList>
    </citation>
    <scope>NUCLEOTIDE SEQUENCE [LARGE SCALE GENOMIC DNA]</scope>
    <source>
        <strain evidence="6">ATCC MYA-4447 / BCRC 22081 / CBS 7064 / NBRC 10061 / NRRL Y-12695</strain>
    </source>
</reference>
<dbReference type="GO" id="GO:0003735">
    <property type="term" value="F:structural constituent of ribosome"/>
    <property type="evidence" value="ECO:0007669"/>
    <property type="project" value="InterPro"/>
</dbReference>
<dbReference type="EMBL" id="FO082048">
    <property type="protein sequence ID" value="CCE84671.1"/>
    <property type="molecule type" value="Genomic_DNA"/>
</dbReference>
<keyword evidence="6" id="KW-1185">Reference proteome</keyword>
<dbReference type="InterPro" id="IPR052837">
    <property type="entry name" value="Mitoribosomal_bS21"/>
</dbReference>
<dbReference type="AlphaFoldDB" id="G8Y7U1"/>
<dbReference type="HOGENOM" id="CLU_119637_0_0_1"/>
<evidence type="ECO:0000256" key="3">
    <source>
        <dbReference type="ARBA" id="ARBA00023274"/>
    </source>
</evidence>
<dbReference type="STRING" id="559304.G8Y7U1"/>
<reference evidence="5" key="1">
    <citation type="submission" date="2011-10" db="EMBL/GenBank/DDBJ databases">
        <authorList>
            <person name="Genoscope - CEA"/>
        </authorList>
    </citation>
    <scope>NUCLEOTIDE SEQUENCE</scope>
</reference>
<dbReference type="PANTHER" id="PTHR41237:SF1">
    <property type="entry name" value="SMALL RIBOSOMAL SUBUNIT PROTEIN BS21M"/>
    <property type="match status" value="1"/>
</dbReference>
<name>G8Y7U1_PICSO</name>
<evidence type="ECO:0000313" key="5">
    <source>
        <dbReference type="EMBL" id="CCE84671.1"/>
    </source>
</evidence>
<gene>
    <name evidence="5" type="primary">Piso0_004224</name>
    <name evidence="4" type="ORF">GNLVRS01_PISO0K12176g</name>
    <name evidence="5" type="ORF">GNLVRS01_PISO0L12177g</name>
</gene>
<dbReference type="GO" id="GO:0005763">
    <property type="term" value="C:mitochondrial small ribosomal subunit"/>
    <property type="evidence" value="ECO:0007669"/>
    <property type="project" value="TreeGrafter"/>
</dbReference>
<protein>
    <submittedName>
        <fullName evidence="5">Piso0_004224 protein</fullName>
    </submittedName>
</protein>
<comment type="similarity">
    <text evidence="1">Belongs to the bacterial ribosomal protein bS21 family.</text>
</comment>
<evidence type="ECO:0000313" key="4">
    <source>
        <dbReference type="EMBL" id="CCE83640.1"/>
    </source>
</evidence>
<dbReference type="GO" id="GO:0070124">
    <property type="term" value="P:mitochondrial translational initiation"/>
    <property type="evidence" value="ECO:0007669"/>
    <property type="project" value="TreeGrafter"/>
</dbReference>